<dbReference type="GO" id="GO:0007017">
    <property type="term" value="P:microtubule-based process"/>
    <property type="evidence" value="ECO:0007669"/>
    <property type="project" value="InterPro"/>
</dbReference>
<accession>S9USP6</accession>
<keyword evidence="8 10" id="KW-0206">Cytoskeleton</keyword>
<evidence type="ECO:0000256" key="4">
    <source>
        <dbReference type="ARBA" id="ARBA00022490"/>
    </source>
</evidence>
<dbReference type="GO" id="GO:0045505">
    <property type="term" value="F:dynein intermediate chain binding"/>
    <property type="evidence" value="ECO:0007669"/>
    <property type="project" value="TreeGrafter"/>
</dbReference>
<keyword evidence="5 10" id="KW-0493">Microtubule</keyword>
<dbReference type="PANTHER" id="PTHR11886:SF35">
    <property type="entry name" value="DYNEIN LIGHT CHAIN"/>
    <property type="match status" value="1"/>
</dbReference>
<evidence type="ECO:0000256" key="10">
    <source>
        <dbReference type="RuleBase" id="RU365010"/>
    </source>
</evidence>
<dbReference type="SUPFAM" id="SSF54648">
    <property type="entry name" value="DLC"/>
    <property type="match status" value="1"/>
</dbReference>
<keyword evidence="7" id="KW-0653">Protein transport</keyword>
<keyword evidence="10" id="KW-0243">Dynein</keyword>
<keyword evidence="9" id="KW-0539">Nucleus</keyword>
<comment type="similarity">
    <text evidence="10">Belongs to the dynein light chain family.</text>
</comment>
<dbReference type="CDD" id="cd21452">
    <property type="entry name" value="DLC-like_DYNLL1_DYNLL2"/>
    <property type="match status" value="1"/>
</dbReference>
<evidence type="ECO:0000313" key="11">
    <source>
        <dbReference type="EMBL" id="EPY23742.1"/>
    </source>
</evidence>
<keyword evidence="4 10" id="KW-0963">Cytoplasm</keyword>
<comment type="caution">
    <text evidence="12">The sequence shown here is derived from an EMBL/GenBank/DDBJ whole genome shotgun (WGS) entry which is preliminary data.</text>
</comment>
<proteinExistence type="inferred from homology"/>
<dbReference type="GO" id="GO:0015031">
    <property type="term" value="P:protein transport"/>
    <property type="evidence" value="ECO:0007669"/>
    <property type="project" value="UniProtKB-KW"/>
</dbReference>
<dbReference type="GO" id="GO:0051028">
    <property type="term" value="P:mRNA transport"/>
    <property type="evidence" value="ECO:0007669"/>
    <property type="project" value="UniProtKB-KW"/>
</dbReference>
<keyword evidence="13" id="KW-1185">Reference proteome</keyword>
<evidence type="ECO:0000256" key="3">
    <source>
        <dbReference type="ARBA" id="ARBA00022448"/>
    </source>
</evidence>
<dbReference type="EMBL" id="ATMH01007498">
    <property type="protein sequence ID" value="EPY23742.1"/>
    <property type="molecule type" value="Genomic_DNA"/>
</dbReference>
<dbReference type="SMART" id="SM01375">
    <property type="entry name" value="Dynein_light"/>
    <property type="match status" value="1"/>
</dbReference>
<dbReference type="OrthoDB" id="10033309at2759"/>
<sequence length="89" mass="10227">MSQVASATVKLSEMPKEMENYAVLCAQEGLTKAYNEREVAAHIKKEFDTKYGPTWSCFVGRNFGSFVTHEQNHYIYFYVGQTGILLFKF</sequence>
<evidence type="ECO:0000256" key="6">
    <source>
        <dbReference type="ARBA" id="ARBA00022816"/>
    </source>
</evidence>
<dbReference type="GO" id="GO:0005874">
    <property type="term" value="C:microtubule"/>
    <property type="evidence" value="ECO:0007669"/>
    <property type="project" value="UniProtKB-KW"/>
</dbReference>
<dbReference type="InterPro" id="IPR037177">
    <property type="entry name" value="DLC_sf"/>
</dbReference>
<evidence type="ECO:0000256" key="7">
    <source>
        <dbReference type="ARBA" id="ARBA00022927"/>
    </source>
</evidence>
<reference evidence="12 13" key="1">
    <citation type="journal article" date="2013" name="PLoS ONE">
        <title>Predicting the Proteins of Angomonas deanei, Strigomonas culicis and Their Respective Endosymbionts Reveals New Aspects of the Trypanosomatidae Family.</title>
        <authorList>
            <person name="Motta M.C."/>
            <person name="Martins A.C."/>
            <person name="de Souza S.S."/>
            <person name="Catta-Preta C.M."/>
            <person name="Silva R."/>
            <person name="Klein C.C."/>
            <person name="de Almeida L.G."/>
            <person name="de Lima Cunha O."/>
            <person name="Ciapina L.P."/>
            <person name="Brocchi M."/>
            <person name="Colabardini A.C."/>
            <person name="de Araujo Lima B."/>
            <person name="Machado C.R."/>
            <person name="de Almeida Soares C.M."/>
            <person name="Probst C.M."/>
            <person name="de Menezes C.B."/>
            <person name="Thompson C.E."/>
            <person name="Bartholomeu D.C."/>
            <person name="Gradia D.F."/>
            <person name="Pavoni D.P."/>
            <person name="Grisard E.C."/>
            <person name="Fantinatti-Garboggini F."/>
            <person name="Marchini F.K."/>
            <person name="Rodrigues-Luiz G.F."/>
            <person name="Wagner G."/>
            <person name="Goldman G.H."/>
            <person name="Fietto J.L."/>
            <person name="Elias M.C."/>
            <person name="Goldman M.H."/>
            <person name="Sagot M.F."/>
            <person name="Pereira M."/>
            <person name="Stoco P.H."/>
            <person name="de Mendonca-Neto R.P."/>
            <person name="Teixeira S.M."/>
            <person name="Maciel T.E."/>
            <person name="de Oliveira Mendes T.A."/>
            <person name="Urmenyi T.P."/>
            <person name="de Souza W."/>
            <person name="Schenkman S."/>
            <person name="de Vasconcelos A.T."/>
        </authorList>
    </citation>
    <scope>NUCLEOTIDE SEQUENCE [LARGE SCALE GENOMIC DNA]</scope>
</reference>
<keyword evidence="10" id="KW-0505">Motor protein</keyword>
<keyword evidence="3" id="KW-0813">Transport</keyword>
<evidence type="ECO:0000256" key="1">
    <source>
        <dbReference type="ARBA" id="ARBA00004123"/>
    </source>
</evidence>
<dbReference type="InterPro" id="IPR001372">
    <property type="entry name" value="Dynein_light_chain_typ-1/2"/>
</dbReference>
<name>S9USP6_9TRYP</name>
<dbReference type="Pfam" id="PF01221">
    <property type="entry name" value="Dynein_light"/>
    <property type="match status" value="1"/>
</dbReference>
<dbReference type="Gene3D" id="3.30.740.10">
    <property type="entry name" value="Protein Inhibitor Of Neuronal Nitric Oxide Synthase"/>
    <property type="match status" value="1"/>
</dbReference>
<keyword evidence="6" id="KW-0509">mRNA transport</keyword>
<evidence type="ECO:0000313" key="13">
    <source>
        <dbReference type="Proteomes" id="UP000015354"/>
    </source>
</evidence>
<gene>
    <name evidence="12" type="ORF">STCU_03196</name>
    <name evidence="11" type="ORF">STCU_07498</name>
</gene>
<dbReference type="GO" id="GO:0005868">
    <property type="term" value="C:cytoplasmic dynein complex"/>
    <property type="evidence" value="ECO:0007669"/>
    <property type="project" value="TreeGrafter"/>
</dbReference>
<evidence type="ECO:0000256" key="8">
    <source>
        <dbReference type="ARBA" id="ARBA00023212"/>
    </source>
</evidence>
<evidence type="ECO:0000256" key="5">
    <source>
        <dbReference type="ARBA" id="ARBA00022701"/>
    </source>
</evidence>
<dbReference type="GO" id="GO:0005634">
    <property type="term" value="C:nucleus"/>
    <property type="evidence" value="ECO:0007669"/>
    <property type="project" value="UniProtKB-SubCell"/>
</dbReference>
<evidence type="ECO:0000313" key="12">
    <source>
        <dbReference type="EMBL" id="EPY31829.1"/>
    </source>
</evidence>
<dbReference type="FunFam" id="3.30.740.10:FF:000005">
    <property type="entry name" value="Dynein light chain"/>
    <property type="match status" value="1"/>
</dbReference>
<protein>
    <recommendedName>
        <fullName evidence="10">Dynein light chain</fullName>
    </recommendedName>
</protein>
<dbReference type="Proteomes" id="UP000015354">
    <property type="component" value="Unassembled WGS sequence"/>
</dbReference>
<dbReference type="EMBL" id="ATMH01003196">
    <property type="protein sequence ID" value="EPY31829.1"/>
    <property type="molecule type" value="Genomic_DNA"/>
</dbReference>
<organism evidence="12 13">
    <name type="scientific">Strigomonas culicis</name>
    <dbReference type="NCBI Taxonomy" id="28005"/>
    <lineage>
        <taxon>Eukaryota</taxon>
        <taxon>Discoba</taxon>
        <taxon>Euglenozoa</taxon>
        <taxon>Kinetoplastea</taxon>
        <taxon>Metakinetoplastina</taxon>
        <taxon>Trypanosomatida</taxon>
        <taxon>Trypanosomatidae</taxon>
        <taxon>Strigomonadinae</taxon>
        <taxon>Strigomonas</taxon>
    </lineage>
</organism>
<reference evidence="12" key="2">
    <citation type="submission" date="2013-03" db="EMBL/GenBank/DDBJ databases">
        <authorList>
            <person name="Motta M.C.M."/>
            <person name="Martins A.C.A."/>
            <person name="Preta C.M.C.C."/>
            <person name="Silva R."/>
            <person name="de Souza S.S."/>
            <person name="Klein C.C."/>
            <person name="de Almeida L.G.P."/>
            <person name="Cunha O.L."/>
            <person name="Colabardini A.C."/>
            <person name="Lima B.A."/>
            <person name="Machado C.R."/>
            <person name="Soares C.M.A."/>
            <person name="de Menezes C.B.A."/>
            <person name="Bartolomeu D.C."/>
            <person name="Grisard E.C."/>
            <person name="Fantinatti-Garboggini F."/>
            <person name="Rodrigues-Luiz G.F."/>
            <person name="Wagner G."/>
            <person name="Goldman G.H."/>
            <person name="Fietto J.L.R."/>
            <person name="Ciapina L.P."/>
            <person name="Brocchi M."/>
            <person name="Elias M.C."/>
            <person name="Goldman M.H.S."/>
            <person name="Sagot M.-F."/>
            <person name="Pereira M."/>
            <person name="Stoco P.H."/>
            <person name="Teixeira S.M.R."/>
            <person name="de Mendonca-Neto R.P."/>
            <person name="Maciel T.E.F."/>
            <person name="Mendes T.A.O."/>
            <person name="Urmenyi T.P."/>
            <person name="Teixeira M.M.G."/>
            <person name="de Camargo E.F.P."/>
            <person name="de Sousa W."/>
            <person name="Schenkman S."/>
            <person name="de Vasconcelos A.T.R."/>
        </authorList>
    </citation>
    <scope>NUCLEOTIDE SEQUENCE</scope>
</reference>
<evidence type="ECO:0000256" key="2">
    <source>
        <dbReference type="ARBA" id="ARBA00004245"/>
    </source>
</evidence>
<evidence type="ECO:0000256" key="9">
    <source>
        <dbReference type="ARBA" id="ARBA00023242"/>
    </source>
</evidence>
<dbReference type="PANTHER" id="PTHR11886">
    <property type="entry name" value="DYNEIN LIGHT CHAIN"/>
    <property type="match status" value="1"/>
</dbReference>
<dbReference type="AlphaFoldDB" id="S9USP6"/>
<comment type="subcellular location">
    <subcellularLocation>
        <location evidence="2 10">Cytoplasm</location>
        <location evidence="2 10">Cytoskeleton</location>
    </subcellularLocation>
    <subcellularLocation>
        <location evidence="1">Nucleus</location>
    </subcellularLocation>
</comment>